<dbReference type="Proteomes" id="UP000266723">
    <property type="component" value="Unassembled WGS sequence"/>
</dbReference>
<organism evidence="1 2">
    <name type="scientific">Brassica cretica</name>
    <name type="common">Mustard</name>
    <dbReference type="NCBI Taxonomy" id="69181"/>
    <lineage>
        <taxon>Eukaryota</taxon>
        <taxon>Viridiplantae</taxon>
        <taxon>Streptophyta</taxon>
        <taxon>Embryophyta</taxon>
        <taxon>Tracheophyta</taxon>
        <taxon>Spermatophyta</taxon>
        <taxon>Magnoliopsida</taxon>
        <taxon>eudicotyledons</taxon>
        <taxon>Gunneridae</taxon>
        <taxon>Pentapetalae</taxon>
        <taxon>rosids</taxon>
        <taxon>malvids</taxon>
        <taxon>Brassicales</taxon>
        <taxon>Brassicaceae</taxon>
        <taxon>Brassiceae</taxon>
        <taxon>Brassica</taxon>
    </lineage>
</organism>
<keyword evidence="2" id="KW-1185">Reference proteome</keyword>
<proteinExistence type="predicted"/>
<evidence type="ECO:0008006" key="3">
    <source>
        <dbReference type="Google" id="ProtNLM"/>
    </source>
</evidence>
<dbReference type="EMBL" id="QGKV02000759">
    <property type="protein sequence ID" value="KAF3562433.1"/>
    <property type="molecule type" value="Genomic_DNA"/>
</dbReference>
<sequence>MLNTGTKELDKIPNLGKLSNMSMRLGYCGEQTRKTQTLAATTSGTTIFVHLESKSTEVSMKEQLESSSNTQMVKRKVRVKNPLTFKRRCNSCGHQSHIARYCYERINNIKKAWKSGLIYPESKCYDNVWIPKSVLYARQMEDEYDDEFDVICNIAQIGGVEIDSHEEKA</sequence>
<gene>
    <name evidence="1" type="ORF">DY000_02017199</name>
</gene>
<protein>
    <recommendedName>
        <fullName evidence="3">CCHC-type domain-containing protein</fullName>
    </recommendedName>
</protein>
<comment type="caution">
    <text evidence="1">The sequence shown here is derived from an EMBL/GenBank/DDBJ whole genome shotgun (WGS) entry which is preliminary data.</text>
</comment>
<evidence type="ECO:0000313" key="1">
    <source>
        <dbReference type="EMBL" id="KAF3562433.1"/>
    </source>
</evidence>
<name>A0ABQ7CR09_BRACR</name>
<reference evidence="1 2" key="1">
    <citation type="journal article" date="2020" name="BMC Genomics">
        <title>Intraspecific diversification of the crop wild relative Brassica cretica Lam. using demographic model selection.</title>
        <authorList>
            <person name="Kioukis A."/>
            <person name="Michalopoulou V.A."/>
            <person name="Briers L."/>
            <person name="Pirintsos S."/>
            <person name="Studholme D.J."/>
            <person name="Pavlidis P."/>
            <person name="Sarris P.F."/>
        </authorList>
    </citation>
    <scope>NUCLEOTIDE SEQUENCE [LARGE SCALE GENOMIC DNA]</scope>
    <source>
        <strain evidence="2">cv. PFS-1207/04</strain>
    </source>
</reference>
<evidence type="ECO:0000313" key="2">
    <source>
        <dbReference type="Proteomes" id="UP000266723"/>
    </source>
</evidence>
<accession>A0ABQ7CR09</accession>